<evidence type="ECO:0000256" key="3">
    <source>
        <dbReference type="ARBA" id="ARBA00022679"/>
    </source>
</evidence>
<dbReference type="Pfam" id="PF00348">
    <property type="entry name" value="polyprenyl_synt"/>
    <property type="match status" value="1"/>
</dbReference>
<dbReference type="SUPFAM" id="SSF48576">
    <property type="entry name" value="Terpenoid synthases"/>
    <property type="match status" value="1"/>
</dbReference>
<accession>A0A2N9K6K7</accession>
<dbReference type="EC" id="2.5.1.10" evidence="9"/>
<dbReference type="InterPro" id="IPR008949">
    <property type="entry name" value="Isoprenoid_synthase_dom_sf"/>
</dbReference>
<keyword evidence="4" id="KW-0479">Metal-binding</keyword>
<evidence type="ECO:0000313" key="8">
    <source>
        <dbReference type="EMBL" id="SPD94556.1"/>
    </source>
</evidence>
<evidence type="ECO:0000256" key="2">
    <source>
        <dbReference type="ARBA" id="ARBA00006706"/>
    </source>
</evidence>
<evidence type="ECO:0000256" key="4">
    <source>
        <dbReference type="ARBA" id="ARBA00022723"/>
    </source>
</evidence>
<evidence type="ECO:0000313" key="9">
    <source>
        <dbReference type="EMBL" id="SPE06218.1"/>
    </source>
</evidence>
<evidence type="ECO:0000313" key="10">
    <source>
        <dbReference type="Proteomes" id="UP000237923"/>
    </source>
</evidence>
<dbReference type="Proteomes" id="UP000239237">
    <property type="component" value="Unassembled WGS sequence"/>
</dbReference>
<evidence type="ECO:0000313" key="11">
    <source>
        <dbReference type="Proteomes" id="UP000239237"/>
    </source>
</evidence>
<keyword evidence="6" id="KW-0414">Isoprene biosynthesis</keyword>
<evidence type="ECO:0000256" key="6">
    <source>
        <dbReference type="ARBA" id="ARBA00023229"/>
    </source>
</evidence>
<dbReference type="PANTHER" id="PTHR43281:SF1">
    <property type="entry name" value="FARNESYL DIPHOSPHATE SYNTHASE"/>
    <property type="match status" value="1"/>
</dbReference>
<protein>
    <submittedName>
        <fullName evidence="9">Farnesyl diphosphate synthase</fullName>
        <ecNumber evidence="9">2.5.1.10</ecNumber>
    </submittedName>
</protein>
<dbReference type="PROSITE" id="PS00444">
    <property type="entry name" value="POLYPRENYL_SYNTHASE_2"/>
    <property type="match status" value="1"/>
</dbReference>
<dbReference type="Proteomes" id="UP000237923">
    <property type="component" value="Unassembled WGS sequence"/>
</dbReference>
<keyword evidence="11" id="KW-1185">Reference proteome</keyword>
<reference evidence="9 10" key="1">
    <citation type="submission" date="2018-02" db="EMBL/GenBank/DDBJ databases">
        <authorList>
            <person name="Cohen D.B."/>
            <person name="Kent A.D."/>
        </authorList>
    </citation>
    <scope>NUCLEOTIDE SEQUENCE [LARGE SCALE GENOMIC DNA]</scope>
    <source>
        <strain evidence="9 10">CECT 9216</strain>
    </source>
</reference>
<dbReference type="RefSeq" id="WP_105299850.1">
    <property type="nucleotide sequence ID" value="NZ_CAURUR010000003.1"/>
</dbReference>
<gene>
    <name evidence="8" type="ORF">LES8486_01740</name>
    <name evidence="9" type="ORF">LES9216_00105</name>
</gene>
<proteinExistence type="inferred from homology"/>
<dbReference type="GO" id="GO:0008299">
    <property type="term" value="P:isoprenoid biosynthetic process"/>
    <property type="evidence" value="ECO:0007669"/>
    <property type="project" value="UniProtKB-KW"/>
</dbReference>
<comment type="cofactor">
    <cofactor evidence="1">
        <name>Mg(2+)</name>
        <dbReference type="ChEBI" id="CHEBI:18420"/>
    </cofactor>
</comment>
<keyword evidence="3 7" id="KW-0808">Transferase</keyword>
<dbReference type="InterPro" id="IPR033749">
    <property type="entry name" value="Polyprenyl_synt_CS"/>
</dbReference>
<evidence type="ECO:0000256" key="7">
    <source>
        <dbReference type="RuleBase" id="RU004466"/>
    </source>
</evidence>
<dbReference type="PROSITE" id="PS00723">
    <property type="entry name" value="POLYPRENYL_SYNTHASE_1"/>
    <property type="match status" value="1"/>
</dbReference>
<dbReference type="Gene3D" id="1.10.600.10">
    <property type="entry name" value="Farnesyl Diphosphate Synthase"/>
    <property type="match status" value="1"/>
</dbReference>
<dbReference type="AlphaFoldDB" id="A0A2N9K6K7"/>
<sequence length="304" mass="33820">MIDLKSFQKEWLPKINQQLEDDLSMASLDSDLVAMMKYAVLNGGKRLRPLLTLAVVASFGKSITPSILKVATAIEWVHSYSLVHDDLPAMDNDMFRRGKPSVHALYGEANAILVGDALLTGAFEVIATANSSCSAEDCLPTEELLLITQNLAREAGGSGMVLGQLHDMDNHTEEQNVSTNWLLNDVYSMKTAALIRYTTTLGAIVTHQNGNVEDTHFDPKKAMYDFGEKFGLAFQIQDDLDDYQQDQLEDVNSLPHIVGVKEAQSMLDQYLFSTQEILANTVEQDQQFDRRLLDDFVSLIGDKK</sequence>
<dbReference type="EMBL" id="OKQU01000001">
    <property type="protein sequence ID" value="SPE06218.1"/>
    <property type="molecule type" value="Genomic_DNA"/>
</dbReference>
<reference evidence="8 11" key="2">
    <citation type="submission" date="2018-02" db="EMBL/GenBank/DDBJ databases">
        <authorList>
            <person name="Rodrigo-Torres L."/>
            <person name="Arahal R. D."/>
            <person name="Lucena T."/>
        </authorList>
    </citation>
    <scope>NUCLEOTIDE SEQUENCE [LARGE SCALE GENOMIC DNA]</scope>
    <source>
        <strain evidence="8 11">CECT 8486</strain>
    </source>
</reference>
<dbReference type="GO" id="GO:0004337">
    <property type="term" value="F:(2E,6E)-farnesyl diphosphate synthase activity"/>
    <property type="evidence" value="ECO:0007669"/>
    <property type="project" value="UniProtKB-EC"/>
</dbReference>
<keyword evidence="5" id="KW-0460">Magnesium</keyword>
<evidence type="ECO:0000256" key="1">
    <source>
        <dbReference type="ARBA" id="ARBA00001946"/>
    </source>
</evidence>
<dbReference type="SFLD" id="SFLDS00005">
    <property type="entry name" value="Isoprenoid_Synthase_Type_I"/>
    <property type="match status" value="1"/>
</dbReference>
<dbReference type="InterPro" id="IPR000092">
    <property type="entry name" value="Polyprenyl_synt"/>
</dbReference>
<dbReference type="GO" id="GO:0046872">
    <property type="term" value="F:metal ion binding"/>
    <property type="evidence" value="ECO:0007669"/>
    <property type="project" value="UniProtKB-KW"/>
</dbReference>
<evidence type="ECO:0000256" key="5">
    <source>
        <dbReference type="ARBA" id="ARBA00022842"/>
    </source>
</evidence>
<organism evidence="9 10">
    <name type="scientific">Leuconostoc suionicum</name>
    <dbReference type="NCBI Taxonomy" id="1511761"/>
    <lineage>
        <taxon>Bacteria</taxon>
        <taxon>Bacillati</taxon>
        <taxon>Bacillota</taxon>
        <taxon>Bacilli</taxon>
        <taxon>Lactobacillales</taxon>
        <taxon>Lactobacillaceae</taxon>
        <taxon>Leuconostoc</taxon>
    </lineage>
</organism>
<dbReference type="PANTHER" id="PTHR43281">
    <property type="entry name" value="FARNESYL DIPHOSPHATE SYNTHASE"/>
    <property type="match status" value="1"/>
</dbReference>
<name>A0A2N9K6K7_9LACO</name>
<comment type="similarity">
    <text evidence="2 7">Belongs to the FPP/GGPP synthase family.</text>
</comment>
<dbReference type="EMBL" id="OKQR01000004">
    <property type="protein sequence ID" value="SPD94556.1"/>
    <property type="molecule type" value="Genomic_DNA"/>
</dbReference>